<dbReference type="InterPro" id="IPR011010">
    <property type="entry name" value="DNA_brk_join_enz"/>
</dbReference>
<evidence type="ECO:0000313" key="4">
    <source>
        <dbReference type="Proteomes" id="UP001575105"/>
    </source>
</evidence>
<dbReference type="Proteomes" id="UP001575105">
    <property type="component" value="Unassembled WGS sequence"/>
</dbReference>
<protein>
    <submittedName>
        <fullName evidence="3">Tyrosine-type recombinase/integrase</fullName>
    </submittedName>
</protein>
<evidence type="ECO:0000313" key="3">
    <source>
        <dbReference type="EMBL" id="MFA9480433.1"/>
    </source>
</evidence>
<organism evidence="3 4">
    <name type="scientific">Natronomicrosphaera hydrolytica</name>
    <dbReference type="NCBI Taxonomy" id="3242702"/>
    <lineage>
        <taxon>Bacteria</taxon>
        <taxon>Pseudomonadati</taxon>
        <taxon>Planctomycetota</taxon>
        <taxon>Phycisphaerae</taxon>
        <taxon>Phycisphaerales</taxon>
        <taxon>Phycisphaeraceae</taxon>
        <taxon>Natronomicrosphaera</taxon>
    </lineage>
</organism>
<name>A0ABV4UA01_9BACT</name>
<dbReference type="RefSeq" id="WP_425347354.1">
    <property type="nucleotide sequence ID" value="NZ_JBGUBD010000021.1"/>
</dbReference>
<accession>A0ABV4UA01</accession>
<dbReference type="Pfam" id="PF00589">
    <property type="entry name" value="Phage_integrase"/>
    <property type="match status" value="1"/>
</dbReference>
<dbReference type="EMBL" id="JBGUBD010000021">
    <property type="protein sequence ID" value="MFA9480433.1"/>
    <property type="molecule type" value="Genomic_DNA"/>
</dbReference>
<evidence type="ECO:0000256" key="1">
    <source>
        <dbReference type="ARBA" id="ARBA00023172"/>
    </source>
</evidence>
<sequence>MKKGRPHKPYRTSWGENIDGLRRRSSDGRWVIVQTGKMFSEADERRAVNRFRQWQAEQKQAEITIATFRRGRRASGKRWKGLQHRILPTAQGTVRPSDYDVFAEIPEPELWAWFREQLIKRPEYVAEQVDIPEVARLANLPTPKPSPTLDEVGTLYVEKPGLSEAESKKAKTRWAEFVKAVKVRTLRELSVENVNVYGDGILETIKKKNLSPVYARQRFGLIKTVLNHSRRRGLNPDDVRHALDCCAVLVPPKARTPNPEPISREHFATLLDAADVEMKAALLLALNLCMYPSEVAALEWSEIDLAKKAVLTHRNKTSIIRVGVLWDRTVKALEAVEGNRSGFVFKSDRIHRLNDATMRKRFWRLRKACGLDGDKVQFQHIRDGAYTAAAETDVVDLAHVRALAGHSSGISDHYLARHPRIVAKAVAGIEAVYFG</sequence>
<keyword evidence="1" id="KW-0233">DNA recombination</keyword>
<keyword evidence="4" id="KW-1185">Reference proteome</keyword>
<gene>
    <name evidence="3" type="ORF">ACERK3_19370</name>
</gene>
<reference evidence="3 4" key="1">
    <citation type="submission" date="2024-08" db="EMBL/GenBank/DDBJ databases">
        <title>Whole-genome sequencing of halo(alkali)philic microorganisms from hypersaline lakes.</title>
        <authorList>
            <person name="Sorokin D.Y."/>
            <person name="Merkel A.Y."/>
            <person name="Messina E."/>
            <person name="Yakimov M."/>
        </authorList>
    </citation>
    <scope>NUCLEOTIDE SEQUENCE [LARGE SCALE GENOMIC DNA]</scope>
    <source>
        <strain evidence="3 4">AB-hyl4</strain>
    </source>
</reference>
<comment type="caution">
    <text evidence="3">The sequence shown here is derived from an EMBL/GenBank/DDBJ whole genome shotgun (WGS) entry which is preliminary data.</text>
</comment>
<dbReference type="InterPro" id="IPR013762">
    <property type="entry name" value="Integrase-like_cat_sf"/>
</dbReference>
<feature type="domain" description="Tyr recombinase" evidence="2">
    <location>
        <begin position="257"/>
        <end position="427"/>
    </location>
</feature>
<evidence type="ECO:0000259" key="2">
    <source>
        <dbReference type="PROSITE" id="PS51898"/>
    </source>
</evidence>
<dbReference type="SUPFAM" id="SSF56349">
    <property type="entry name" value="DNA breaking-rejoining enzymes"/>
    <property type="match status" value="1"/>
</dbReference>
<dbReference type="PROSITE" id="PS51898">
    <property type="entry name" value="TYR_RECOMBINASE"/>
    <property type="match status" value="1"/>
</dbReference>
<dbReference type="Gene3D" id="1.10.443.10">
    <property type="entry name" value="Intergrase catalytic core"/>
    <property type="match status" value="1"/>
</dbReference>
<dbReference type="InterPro" id="IPR002104">
    <property type="entry name" value="Integrase_catalytic"/>
</dbReference>
<proteinExistence type="predicted"/>